<evidence type="ECO:0000259" key="6">
    <source>
        <dbReference type="PROSITE" id="PS50115"/>
    </source>
</evidence>
<dbReference type="CDD" id="cd07608">
    <property type="entry name" value="BAR_ArfGAP_fungi"/>
    <property type="match status" value="1"/>
</dbReference>
<evidence type="ECO:0000256" key="4">
    <source>
        <dbReference type="RuleBase" id="RU369028"/>
    </source>
</evidence>
<dbReference type="EMBL" id="JAGSYN010000110">
    <property type="protein sequence ID" value="KAG7664017.1"/>
    <property type="molecule type" value="Genomic_DNA"/>
</dbReference>
<dbReference type="PROSITE" id="PS50003">
    <property type="entry name" value="PH_DOMAIN"/>
    <property type="match status" value="1"/>
</dbReference>
<evidence type="ECO:0000313" key="8">
    <source>
        <dbReference type="Proteomes" id="UP000694255"/>
    </source>
</evidence>
<dbReference type="PANTHER" id="PTHR23180:SF160">
    <property type="entry name" value="ADP-RIBOSYLATION FACTOR GTPASE-ACTIVATING PROTEIN EFFECTOR PROTEIN 1"/>
    <property type="match status" value="1"/>
</dbReference>
<dbReference type="PANTHER" id="PTHR23180">
    <property type="entry name" value="CENTAURIN/ARF"/>
    <property type="match status" value="1"/>
</dbReference>
<proteinExistence type="predicted"/>
<dbReference type="InterPro" id="IPR045258">
    <property type="entry name" value="ACAP1/2/3-like"/>
</dbReference>
<accession>A0A8J5QJ57</accession>
<dbReference type="OrthoDB" id="10266696at2759"/>
<dbReference type="GO" id="GO:0005096">
    <property type="term" value="F:GTPase activator activity"/>
    <property type="evidence" value="ECO:0007669"/>
    <property type="project" value="UniProtKB-KW"/>
</dbReference>
<keyword evidence="3 4" id="KW-0863">Zinc-finger</keyword>
<keyword evidence="4" id="KW-0040">ANK repeat</keyword>
<dbReference type="GeneID" id="73469256"/>
<sequence length="970" mass="112090">METLRRISFPYCELSNSHVSLKKLVLTDEPSSIRRSISLHDNKAIESIEMEYSDSHQATRDLTHYIENPDVSEKDEFPLLIKVNPALHKLKLHVLIKPTNRFKERSLIIVKSTGNYDIQTLKHHLYDDSCTDEMIEISKIDFDKLPLNEDDENFQKLIINDSFDNAAIRNTKLNISLWENDPATNEYEYLLNFGFWVDDFPKEDLVSPANLQDQSPTRSPISNKPEDRLFNVGDFRREFNFNIEDGPEFRKTLAYYEDRIPRAKKIYSTLIGEFKNLEQGLRKFSSSKMRIIEGINALIDLQSNSLLKDFGFMLNFSLIFKSIFDPFEANLSFFLNEVCDAKLFNKLAHNLATLQDSTGSSGSSSASNSPSNHNELVQSKKQFENDSKEYYSWLNKYLSNEKERPESKLLLKRKAFEMSKFDYLNHLSKTTNNQYVNVLWENLFKFIHLRYDVKNPRVLEFAKYKDKKQSQDLIGGNYKTYLHALLRFNSEKYKFRQMIEASTSNEELTTLIRYNTLNHKQMKPAKHVASDDSITTTIDEFVITNENIDLIFSDSHPPSETVSQTSDSEMTGILFTLGGQGKQGWHKEWVVLKKGQLTEYADWRKGKKPLNKPIEVALSSVKPITYDKRQFCFEILTSRGTKNVFQAINEDERTKWIKALYNAAQVVNTQRLDAVYSKNKASGNQFKVTDKRKNLGRLITDLVEKPVIPGQSKDRSISPVSITSRTTILEKDYFNLVKSIPDSDNNKCVDCNSTESVEWISINTLSCFCVQCASCHRSIGSHITKIRSLKLDKFENELEMLLSYTNNRYVNSFLEENMPPGEKIQPDTVNEKRLSFIRNKYVLKKYKSIIPDVNNLLIRSIQRINIHGVLKNILCGGDVNVNIQINIPNKNEYLVISLFEYSLRKFVEIKDESMFLTNSKKLFVISELLILNGCKVDLTHELNKEIGLTNEALEYWKLRSLKLSGGLLTP</sequence>
<dbReference type="AlphaFoldDB" id="A0A8J5QJ57"/>
<evidence type="ECO:0000256" key="1">
    <source>
        <dbReference type="ARBA" id="ARBA00022723"/>
    </source>
</evidence>
<keyword evidence="2 4" id="KW-0862">Zinc</keyword>
<keyword evidence="4" id="KW-0343">GTPase activation</keyword>
<comment type="caution">
    <text evidence="7">The sequence shown here is derived from an EMBL/GenBank/DDBJ whole genome shotgun (WGS) entry which is preliminary data.</text>
</comment>
<keyword evidence="4" id="KW-0677">Repeat</keyword>
<keyword evidence="4" id="KW-0963">Cytoplasm</keyword>
<dbReference type="Pfam" id="PF01412">
    <property type="entry name" value="ArfGap"/>
    <property type="match status" value="1"/>
</dbReference>
<dbReference type="GO" id="GO:0005768">
    <property type="term" value="C:endosome"/>
    <property type="evidence" value="ECO:0007669"/>
    <property type="project" value="TreeGrafter"/>
</dbReference>
<evidence type="ECO:0000256" key="2">
    <source>
        <dbReference type="ARBA" id="ARBA00022833"/>
    </source>
</evidence>
<dbReference type="Pfam" id="PF00169">
    <property type="entry name" value="PH"/>
    <property type="match status" value="1"/>
</dbReference>
<dbReference type="GO" id="GO:0008270">
    <property type="term" value="F:zinc ion binding"/>
    <property type="evidence" value="ECO:0007669"/>
    <property type="project" value="UniProtKB-KW"/>
</dbReference>
<name>A0A8J5QJ57_9ASCO</name>
<gene>
    <name evidence="7" type="ORF">J8A68_002455</name>
</gene>
<dbReference type="PROSITE" id="PS50115">
    <property type="entry name" value="ARFGAP"/>
    <property type="match status" value="1"/>
</dbReference>
<comment type="subcellular location">
    <subcellularLocation>
        <location evidence="4">Cytoplasm</location>
    </subcellularLocation>
</comment>
<evidence type="ECO:0000313" key="7">
    <source>
        <dbReference type="EMBL" id="KAG7664017.1"/>
    </source>
</evidence>
<dbReference type="SMART" id="SM00233">
    <property type="entry name" value="PH"/>
    <property type="match status" value="1"/>
</dbReference>
<keyword evidence="1 4" id="KW-0479">Metal-binding</keyword>
<dbReference type="CDD" id="cd08204">
    <property type="entry name" value="ArfGap"/>
    <property type="match status" value="1"/>
</dbReference>
<dbReference type="Proteomes" id="UP000694255">
    <property type="component" value="Unassembled WGS sequence"/>
</dbReference>
<evidence type="ECO:0000259" key="5">
    <source>
        <dbReference type="PROSITE" id="PS50003"/>
    </source>
</evidence>
<organism evidence="7 8">
    <name type="scientific">[Candida] subhashii</name>
    <dbReference type="NCBI Taxonomy" id="561895"/>
    <lineage>
        <taxon>Eukaryota</taxon>
        <taxon>Fungi</taxon>
        <taxon>Dikarya</taxon>
        <taxon>Ascomycota</taxon>
        <taxon>Saccharomycotina</taxon>
        <taxon>Pichiomycetes</taxon>
        <taxon>Debaryomycetaceae</taxon>
        <taxon>Spathaspora</taxon>
    </lineage>
</organism>
<reference evidence="7 8" key="1">
    <citation type="journal article" date="2021" name="DNA Res.">
        <title>Genome analysis of Candida subhashii reveals its hybrid nature and dual mitochondrial genome conformations.</title>
        <authorList>
            <person name="Mixao V."/>
            <person name="Hegedusova E."/>
            <person name="Saus E."/>
            <person name="Pryszcz L.P."/>
            <person name="Cillingova A."/>
            <person name="Nosek J."/>
            <person name="Gabaldon T."/>
        </authorList>
    </citation>
    <scope>NUCLEOTIDE SEQUENCE [LARGE SCALE GENOMIC DNA]</scope>
    <source>
        <strain evidence="7 8">CBS 10753</strain>
    </source>
</reference>
<dbReference type="GO" id="GO:0005802">
    <property type="term" value="C:trans-Golgi network"/>
    <property type="evidence" value="ECO:0007669"/>
    <property type="project" value="TreeGrafter"/>
</dbReference>
<feature type="domain" description="PH" evidence="5">
    <location>
        <begin position="567"/>
        <end position="665"/>
    </location>
</feature>
<dbReference type="InterPro" id="IPR001164">
    <property type="entry name" value="ArfGAP_dom"/>
</dbReference>
<dbReference type="SMART" id="SM00105">
    <property type="entry name" value="ArfGap"/>
    <property type="match status" value="1"/>
</dbReference>
<dbReference type="RefSeq" id="XP_049264249.1">
    <property type="nucleotide sequence ID" value="XM_049406207.1"/>
</dbReference>
<comment type="function">
    <text evidence="4">GTPase-activating protein for the ADP ribosylation factor family.</text>
</comment>
<keyword evidence="8" id="KW-1185">Reference proteome</keyword>
<protein>
    <recommendedName>
        <fullName evidence="4">ADP-ribosylation factor GTPase-activating protein</fullName>
    </recommendedName>
</protein>
<feature type="domain" description="Arf-GAP" evidence="6">
    <location>
        <begin position="731"/>
        <end position="856"/>
    </location>
</feature>
<dbReference type="GO" id="GO:0006891">
    <property type="term" value="P:intra-Golgi vesicle-mediated transport"/>
    <property type="evidence" value="ECO:0007669"/>
    <property type="project" value="TreeGrafter"/>
</dbReference>
<evidence type="ECO:0000256" key="3">
    <source>
        <dbReference type="PROSITE-ProRule" id="PRU00288"/>
    </source>
</evidence>
<dbReference type="InterPro" id="IPR001849">
    <property type="entry name" value="PH_domain"/>
</dbReference>